<dbReference type="AlphaFoldDB" id="A0A1S1MPW7"/>
<proteinExistence type="predicted"/>
<organism evidence="2 3">
    <name type="scientific">Pseudoalteromonas amylolytica</name>
    <dbReference type="NCBI Taxonomy" id="1859457"/>
    <lineage>
        <taxon>Bacteria</taxon>
        <taxon>Pseudomonadati</taxon>
        <taxon>Pseudomonadota</taxon>
        <taxon>Gammaproteobacteria</taxon>
        <taxon>Alteromonadales</taxon>
        <taxon>Pseudoalteromonadaceae</taxon>
        <taxon>Pseudoalteromonas</taxon>
    </lineage>
</organism>
<dbReference type="OrthoDB" id="6283249at2"/>
<dbReference type="Gene3D" id="3.90.215.10">
    <property type="entry name" value="Gamma Fibrinogen, chain A, domain 1"/>
    <property type="match status" value="1"/>
</dbReference>
<feature type="signal peptide" evidence="1">
    <location>
        <begin position="1"/>
        <end position="20"/>
    </location>
</feature>
<feature type="chain" id="PRO_5010372878" evidence="1">
    <location>
        <begin position="21"/>
        <end position="311"/>
    </location>
</feature>
<sequence>MNKSIIAALIGSALTFSANAQQVNLNEDAVLDSNLEAVHQRTSLNVSFSENNFSAQTDEITLTGSFIENDAIVQFHKEENGGNTYYLGKKLTNTLYQGTWYNSAQESGDFQLDLAASNTPTLRSCFDVVTYDQTAASGVYIIEANDTPTKPVYCNMDIAQGGWTLVDTRARYGLNTHTSVTELTDPMIQTNHYLASDIWQYLKMGATQMMVTDGINDNYAIFDLSLLESANCQALTDDLSTGTVFHSESDSCTFGGADYTYLSHPTNSYLFSAMYIYNMDFLPIERSGRYGTTSSTNKIYYAAPKIQIFVR</sequence>
<gene>
    <name evidence="2" type="ORF">BET10_00115</name>
</gene>
<keyword evidence="1" id="KW-0732">Signal</keyword>
<protein>
    <submittedName>
        <fullName evidence="2">Uncharacterized protein</fullName>
    </submittedName>
</protein>
<evidence type="ECO:0000256" key="1">
    <source>
        <dbReference type="SAM" id="SignalP"/>
    </source>
</evidence>
<dbReference type="InterPro" id="IPR014716">
    <property type="entry name" value="Fibrinogen_a/b/g_C_1"/>
</dbReference>
<dbReference type="SUPFAM" id="SSF56496">
    <property type="entry name" value="Fibrinogen C-terminal domain-like"/>
    <property type="match status" value="1"/>
</dbReference>
<dbReference type="Proteomes" id="UP000179786">
    <property type="component" value="Unassembled WGS sequence"/>
</dbReference>
<reference evidence="2 3" key="1">
    <citation type="submission" date="2016-09" db="EMBL/GenBank/DDBJ databases">
        <title>Pseudoalteromonas amylolytica sp. nov., isolated from the surface seawater.</title>
        <authorList>
            <person name="Wu Y.-H."/>
            <person name="Cheng H."/>
            <person name="Jin X.-B."/>
            <person name="Wang C.-S."/>
            <person name="Xu X.-W."/>
        </authorList>
    </citation>
    <scope>NUCLEOTIDE SEQUENCE [LARGE SCALE GENOMIC DNA]</scope>
    <source>
        <strain evidence="2 3">JW1</strain>
    </source>
</reference>
<dbReference type="RefSeq" id="WP_070987480.1">
    <property type="nucleotide sequence ID" value="NZ_MKJU01000035.1"/>
</dbReference>
<evidence type="ECO:0000313" key="3">
    <source>
        <dbReference type="Proteomes" id="UP000179786"/>
    </source>
</evidence>
<dbReference type="InterPro" id="IPR036056">
    <property type="entry name" value="Fibrinogen-like_C"/>
</dbReference>
<dbReference type="EMBL" id="MKJU01000035">
    <property type="protein sequence ID" value="OHU87058.1"/>
    <property type="molecule type" value="Genomic_DNA"/>
</dbReference>
<accession>A0A1S1MPW7</accession>
<comment type="caution">
    <text evidence="2">The sequence shown here is derived from an EMBL/GenBank/DDBJ whole genome shotgun (WGS) entry which is preliminary data.</text>
</comment>
<keyword evidence="3" id="KW-1185">Reference proteome</keyword>
<evidence type="ECO:0000313" key="2">
    <source>
        <dbReference type="EMBL" id="OHU87058.1"/>
    </source>
</evidence>
<dbReference type="NCBIfam" id="NF040941">
    <property type="entry name" value="GGGWT_bact"/>
    <property type="match status" value="1"/>
</dbReference>
<name>A0A1S1MPW7_9GAMM</name>